<comment type="caution">
    <text evidence="1">The sequence shown here is derived from an EMBL/GenBank/DDBJ whole genome shotgun (WGS) entry which is preliminary data.</text>
</comment>
<proteinExistence type="predicted"/>
<reference evidence="1 2" key="1">
    <citation type="submission" date="2016-11" db="EMBL/GenBank/DDBJ databases">
        <title>The macronuclear genome of Stentor coeruleus: a giant cell with tiny introns.</title>
        <authorList>
            <person name="Slabodnick M."/>
            <person name="Ruby J.G."/>
            <person name="Reiff S.B."/>
            <person name="Swart E.C."/>
            <person name="Gosai S."/>
            <person name="Prabakaran S."/>
            <person name="Witkowska E."/>
            <person name="Larue G.E."/>
            <person name="Fisher S."/>
            <person name="Freeman R.M."/>
            <person name="Gunawardena J."/>
            <person name="Chu W."/>
            <person name="Stover N.A."/>
            <person name="Gregory B.D."/>
            <person name="Nowacki M."/>
            <person name="Derisi J."/>
            <person name="Roy S.W."/>
            <person name="Marshall W.F."/>
            <person name="Sood P."/>
        </authorList>
    </citation>
    <scope>NUCLEOTIDE SEQUENCE [LARGE SCALE GENOMIC DNA]</scope>
    <source>
        <strain evidence="1">WM001</strain>
    </source>
</reference>
<dbReference type="AlphaFoldDB" id="A0A1R2CIP9"/>
<sequence>MERRRPPLVEDLIYSVLKDALSSENKAIIDCFGITFIRQLINSTRYSSSVFNIIMNDPPCFKGYPSGNYLKQIAKVLELWSQNSQFPIKYTPLSGFSTEITQKELESLSHIPECIANLLTYISDSSALTLAESLLISLGPRGILFCLGVRRTQGSTDKYMIPQRSIIEKAFSQLYSKEESKSSSNLSVGARSLTKHAHRSSEGFWGKITGTDNMKNNTAQDILRRLLNEAAWVNVHCLPNEEAILEIRVSQGYGARWIIEKKNFRGFVEPMMEGGHEKGWKH</sequence>
<dbReference type="PANTHER" id="PTHR34204:SF2">
    <property type="entry name" value="RNA-BINDING ASCH DOMAIN PROTEIN"/>
    <property type="match status" value="1"/>
</dbReference>
<keyword evidence="2" id="KW-1185">Reference proteome</keyword>
<name>A0A1R2CIP9_9CILI</name>
<dbReference type="EMBL" id="MPUH01000139">
    <property type="protein sequence ID" value="OMJ88873.1"/>
    <property type="molecule type" value="Genomic_DNA"/>
</dbReference>
<organism evidence="1 2">
    <name type="scientific">Stentor coeruleus</name>
    <dbReference type="NCBI Taxonomy" id="5963"/>
    <lineage>
        <taxon>Eukaryota</taxon>
        <taxon>Sar</taxon>
        <taxon>Alveolata</taxon>
        <taxon>Ciliophora</taxon>
        <taxon>Postciliodesmatophora</taxon>
        <taxon>Heterotrichea</taxon>
        <taxon>Heterotrichida</taxon>
        <taxon>Stentoridae</taxon>
        <taxon>Stentor</taxon>
    </lineage>
</organism>
<dbReference type="OrthoDB" id="310203at2759"/>
<accession>A0A1R2CIP9</accession>
<dbReference type="PANTHER" id="PTHR34204">
    <property type="entry name" value="RNA-BINDING ASCH DOMAIN PROTEIN"/>
    <property type="match status" value="1"/>
</dbReference>
<evidence type="ECO:0000313" key="1">
    <source>
        <dbReference type="EMBL" id="OMJ88873.1"/>
    </source>
</evidence>
<protein>
    <submittedName>
        <fullName evidence="1">Uncharacterized protein</fullName>
    </submittedName>
</protein>
<gene>
    <name evidence="1" type="ORF">SteCoe_9075</name>
</gene>
<evidence type="ECO:0000313" key="2">
    <source>
        <dbReference type="Proteomes" id="UP000187209"/>
    </source>
</evidence>
<dbReference type="Proteomes" id="UP000187209">
    <property type="component" value="Unassembled WGS sequence"/>
</dbReference>